<protein>
    <submittedName>
        <fullName evidence="2">Uncharacterized protein</fullName>
    </submittedName>
</protein>
<feature type="compositionally biased region" description="Low complexity" evidence="1">
    <location>
        <begin position="116"/>
        <end position="131"/>
    </location>
</feature>
<dbReference type="Proteomes" id="UP001231189">
    <property type="component" value="Unassembled WGS sequence"/>
</dbReference>
<feature type="compositionally biased region" description="Basic residues" evidence="1">
    <location>
        <begin position="170"/>
        <end position="180"/>
    </location>
</feature>
<feature type="region of interest" description="Disordered" evidence="1">
    <location>
        <begin position="51"/>
        <end position="202"/>
    </location>
</feature>
<name>A0AAD8QXT9_LOLMU</name>
<feature type="compositionally biased region" description="Polar residues" evidence="1">
    <location>
        <begin position="100"/>
        <end position="112"/>
    </location>
</feature>
<gene>
    <name evidence="2" type="ORF">QYE76_034676</name>
</gene>
<feature type="compositionally biased region" description="Basic residues" evidence="1">
    <location>
        <begin position="83"/>
        <end position="98"/>
    </location>
</feature>
<sequence>MAESSNANATVSGLKQQDGPETTHDDGSPFEFFPPAPVVLFCKSSPPLKKVVMQSQPISPKSASKSKVSSGPAAPRAPTKARTTVRKVAARKTLKRRSPSPGQESLHASTEDNSSEETQSSRGDSSSGNSGKITTQSQPDLPPSASRKRPVPEPVVPQAPIKAGQGGLRTKSRCTKRTRKEPRAPSSNQEASNTDDTSSGGVEEVLMPSASLDPVIPKGAVDKVANLAKSPAETQEPITSSSAVPLVSGEGCGLLGLLTFDPESIEPAPSTACDEPRPSAVLRQFQRLKALLSSPIETLVEDPEEVKSVLEEIQHHLPVTLQVYTLFVLYYGRESPYYDYVTCLRTRELPPSPFSHGYFLVFCKVLNFFCLDQAYRAFELILGANLMPPGVSSPKTAAEALRSGVEHATSNTRIVCDIAHTFPIEFPLCAAKPSKIPIRSISNADWEALVKAWKLTPKDGLLLYDLAARGTFNPEGGTTMPKESPVSSISNADWNELVRQWKVSHGQLPDIAAGGHLNP</sequence>
<evidence type="ECO:0000256" key="1">
    <source>
        <dbReference type="SAM" id="MobiDB-lite"/>
    </source>
</evidence>
<keyword evidence="3" id="KW-1185">Reference proteome</keyword>
<dbReference type="EMBL" id="JAUUTY010000007">
    <property type="protein sequence ID" value="KAK1611003.1"/>
    <property type="molecule type" value="Genomic_DNA"/>
</dbReference>
<feature type="compositionally biased region" description="Polar residues" evidence="1">
    <location>
        <begin position="185"/>
        <end position="200"/>
    </location>
</feature>
<reference evidence="2" key="1">
    <citation type="submission" date="2023-07" db="EMBL/GenBank/DDBJ databases">
        <title>A chromosome-level genome assembly of Lolium multiflorum.</title>
        <authorList>
            <person name="Chen Y."/>
            <person name="Copetti D."/>
            <person name="Kolliker R."/>
            <person name="Studer B."/>
        </authorList>
    </citation>
    <scope>NUCLEOTIDE SEQUENCE</scope>
    <source>
        <strain evidence="2">02402/16</strain>
        <tissue evidence="2">Leaf</tissue>
    </source>
</reference>
<feature type="compositionally biased region" description="Low complexity" evidence="1">
    <location>
        <begin position="59"/>
        <end position="82"/>
    </location>
</feature>
<organism evidence="2 3">
    <name type="scientific">Lolium multiflorum</name>
    <name type="common">Italian ryegrass</name>
    <name type="synonym">Lolium perenne subsp. multiflorum</name>
    <dbReference type="NCBI Taxonomy" id="4521"/>
    <lineage>
        <taxon>Eukaryota</taxon>
        <taxon>Viridiplantae</taxon>
        <taxon>Streptophyta</taxon>
        <taxon>Embryophyta</taxon>
        <taxon>Tracheophyta</taxon>
        <taxon>Spermatophyta</taxon>
        <taxon>Magnoliopsida</taxon>
        <taxon>Liliopsida</taxon>
        <taxon>Poales</taxon>
        <taxon>Poaceae</taxon>
        <taxon>BOP clade</taxon>
        <taxon>Pooideae</taxon>
        <taxon>Poodae</taxon>
        <taxon>Poeae</taxon>
        <taxon>Poeae Chloroplast Group 2 (Poeae type)</taxon>
        <taxon>Loliodinae</taxon>
        <taxon>Loliinae</taxon>
        <taxon>Lolium</taxon>
    </lineage>
</organism>
<accession>A0AAD8QXT9</accession>
<dbReference type="AlphaFoldDB" id="A0AAD8QXT9"/>
<proteinExistence type="predicted"/>
<evidence type="ECO:0000313" key="2">
    <source>
        <dbReference type="EMBL" id="KAK1611003.1"/>
    </source>
</evidence>
<feature type="compositionally biased region" description="Polar residues" evidence="1">
    <location>
        <begin position="1"/>
        <end position="15"/>
    </location>
</feature>
<feature type="region of interest" description="Disordered" evidence="1">
    <location>
        <begin position="1"/>
        <end position="37"/>
    </location>
</feature>
<evidence type="ECO:0000313" key="3">
    <source>
        <dbReference type="Proteomes" id="UP001231189"/>
    </source>
</evidence>
<comment type="caution">
    <text evidence="2">The sequence shown here is derived from an EMBL/GenBank/DDBJ whole genome shotgun (WGS) entry which is preliminary data.</text>
</comment>